<comment type="caution">
    <text evidence="1">The sequence shown here is derived from an EMBL/GenBank/DDBJ whole genome shotgun (WGS) entry which is preliminary data.</text>
</comment>
<dbReference type="EMBL" id="BAMD01000180">
    <property type="protein sequence ID" value="GAF05964.1"/>
    <property type="molecule type" value="Genomic_DNA"/>
</dbReference>
<sequence>MDGQAKVTLLLEMKNRIKTGMSEAKKKVNSGVGAMKAKLSELKKPPRCNVFGNEFAIPDVW</sequence>
<organism evidence="1 2">
    <name type="scientific">Saccharicrinis fermentans DSM 9555 = JCM 21142</name>
    <dbReference type="NCBI Taxonomy" id="869213"/>
    <lineage>
        <taxon>Bacteria</taxon>
        <taxon>Pseudomonadati</taxon>
        <taxon>Bacteroidota</taxon>
        <taxon>Bacteroidia</taxon>
        <taxon>Marinilabiliales</taxon>
        <taxon>Marinilabiliaceae</taxon>
        <taxon>Saccharicrinis</taxon>
    </lineage>
</organism>
<reference evidence="1 2" key="1">
    <citation type="journal article" date="2014" name="Genome Announc.">
        <title>Draft Genome Sequence of Cytophaga fermentans JCM 21142T, a Facultative Anaerobe Isolated from Marine Mud.</title>
        <authorList>
            <person name="Starns D."/>
            <person name="Oshima K."/>
            <person name="Suda W."/>
            <person name="Iino T."/>
            <person name="Yuki M."/>
            <person name="Inoue J."/>
            <person name="Kitamura K."/>
            <person name="Iida T."/>
            <person name="Darby A."/>
            <person name="Hattori M."/>
            <person name="Ohkuma M."/>
        </authorList>
    </citation>
    <scope>NUCLEOTIDE SEQUENCE [LARGE SCALE GENOMIC DNA]</scope>
    <source>
        <strain evidence="1 2">JCM 21142</strain>
    </source>
</reference>
<dbReference type="OrthoDB" id="1219342at2"/>
<gene>
    <name evidence="1" type="ORF">JCM21142_134729</name>
</gene>
<name>W7YU38_9BACT</name>
<dbReference type="Proteomes" id="UP000019402">
    <property type="component" value="Unassembled WGS sequence"/>
</dbReference>
<accession>W7YU38</accession>
<dbReference type="RefSeq" id="WP_044214489.1">
    <property type="nucleotide sequence ID" value="NZ_BAMD01000180.1"/>
</dbReference>
<dbReference type="AlphaFoldDB" id="W7YU38"/>
<protein>
    <submittedName>
        <fullName evidence="1">Uncharacterized protein</fullName>
    </submittedName>
</protein>
<keyword evidence="2" id="KW-1185">Reference proteome</keyword>
<proteinExistence type="predicted"/>
<evidence type="ECO:0000313" key="2">
    <source>
        <dbReference type="Proteomes" id="UP000019402"/>
    </source>
</evidence>
<evidence type="ECO:0000313" key="1">
    <source>
        <dbReference type="EMBL" id="GAF05964.1"/>
    </source>
</evidence>